<evidence type="ECO:0000259" key="13">
    <source>
        <dbReference type="Pfam" id="PF10590"/>
    </source>
</evidence>
<dbReference type="PROSITE" id="PS01064">
    <property type="entry name" value="PYRIDOX_OXIDASE"/>
    <property type="match status" value="1"/>
</dbReference>
<dbReference type="FunFam" id="2.30.110.10:FF:000005">
    <property type="entry name" value="NAD(P)H-hydrate epimerase"/>
    <property type="match status" value="1"/>
</dbReference>
<dbReference type="Pfam" id="PF01243">
    <property type="entry name" value="PNPOx_N"/>
    <property type="match status" value="1"/>
</dbReference>
<evidence type="ECO:0000256" key="5">
    <source>
        <dbReference type="ARBA" id="ARBA00007301"/>
    </source>
</evidence>
<dbReference type="NCBIfam" id="NF004231">
    <property type="entry name" value="PRK05679.1"/>
    <property type="match status" value="1"/>
</dbReference>
<dbReference type="NCBIfam" id="TIGR00558">
    <property type="entry name" value="pdxH"/>
    <property type="match status" value="1"/>
</dbReference>
<evidence type="ECO:0000256" key="11">
    <source>
        <dbReference type="ARBA" id="ARBA00023096"/>
    </source>
</evidence>
<dbReference type="InterPro" id="IPR019740">
    <property type="entry name" value="Pyridox_Oxase_CS"/>
</dbReference>
<dbReference type="GO" id="GO:0010181">
    <property type="term" value="F:FMN binding"/>
    <property type="evidence" value="ECO:0007669"/>
    <property type="project" value="InterPro"/>
</dbReference>
<dbReference type="SUPFAM" id="SSF50475">
    <property type="entry name" value="FMN-binding split barrel"/>
    <property type="match status" value="1"/>
</dbReference>
<protein>
    <recommendedName>
        <fullName evidence="7">pyridoxal 5'-phosphate synthase</fullName>
        <ecNumber evidence="7">1.4.3.5</ecNumber>
    </recommendedName>
</protein>
<evidence type="ECO:0000259" key="12">
    <source>
        <dbReference type="Pfam" id="PF01243"/>
    </source>
</evidence>
<dbReference type="PIRSF" id="PIRSF000190">
    <property type="entry name" value="Pyd_amn-ph_oxd"/>
    <property type="match status" value="1"/>
</dbReference>
<feature type="domain" description="Pyridoxine 5'-phosphate oxidase dimerisation C-terminal" evidence="13">
    <location>
        <begin position="214"/>
        <end position="254"/>
    </location>
</feature>
<dbReference type="InterPro" id="IPR011576">
    <property type="entry name" value="Pyridox_Oxase_N"/>
</dbReference>
<evidence type="ECO:0000256" key="10">
    <source>
        <dbReference type="ARBA" id="ARBA00023002"/>
    </source>
</evidence>
<comment type="function">
    <text evidence="2">Catalyzes the oxidation of either pyridoxine 5'-phosphate (PNP) or pyridoxamine 5'-phosphate (PMP) into pyridoxal 5'-phosphate (PLP).</text>
</comment>
<dbReference type="AlphaFoldDB" id="C1BPA5"/>
<dbReference type="Gene3D" id="2.30.110.10">
    <property type="entry name" value="Electron Transport, Fmn-binding Protein, Chain A"/>
    <property type="match status" value="1"/>
</dbReference>
<dbReference type="EMBL" id="BT076434">
    <property type="protein sequence ID" value="ACO10858.1"/>
    <property type="molecule type" value="mRNA"/>
</dbReference>
<accession>C1BPA5</accession>
<evidence type="ECO:0000256" key="9">
    <source>
        <dbReference type="ARBA" id="ARBA00022643"/>
    </source>
</evidence>
<dbReference type="GO" id="GO:0004733">
    <property type="term" value="F:pyridoxamine phosphate oxidase activity"/>
    <property type="evidence" value="ECO:0007669"/>
    <property type="project" value="UniProtKB-EC"/>
</dbReference>
<comment type="subunit">
    <text evidence="6">Homodimer.</text>
</comment>
<dbReference type="InterPro" id="IPR000659">
    <property type="entry name" value="Pyridox_Oxase"/>
</dbReference>
<keyword evidence="11" id="KW-0664">Pyridoxine biosynthesis</keyword>
<evidence type="ECO:0000256" key="6">
    <source>
        <dbReference type="ARBA" id="ARBA00011738"/>
    </source>
</evidence>
<dbReference type="UniPathway" id="UPA01068">
    <property type="reaction ID" value="UER00304"/>
</dbReference>
<organism evidence="14">
    <name type="scientific">Caligus rogercresseyi</name>
    <name type="common">Sea louse</name>
    <dbReference type="NCBI Taxonomy" id="217165"/>
    <lineage>
        <taxon>Eukaryota</taxon>
        <taxon>Metazoa</taxon>
        <taxon>Ecdysozoa</taxon>
        <taxon>Arthropoda</taxon>
        <taxon>Crustacea</taxon>
        <taxon>Multicrustacea</taxon>
        <taxon>Hexanauplia</taxon>
        <taxon>Copepoda</taxon>
        <taxon>Siphonostomatoida</taxon>
        <taxon>Caligidae</taxon>
        <taxon>Caligus</taxon>
    </lineage>
</organism>
<gene>
    <name evidence="14" type="primary">PNPO</name>
</gene>
<comment type="pathway">
    <text evidence="4">Cofactor metabolism; pyridoxal 5'-phosphate salvage; pyridoxal 5'-phosphate from pyridoxine 5'-phosphate: step 1/1.</text>
</comment>
<evidence type="ECO:0000256" key="1">
    <source>
        <dbReference type="ARBA" id="ARBA00001917"/>
    </source>
</evidence>
<dbReference type="PANTHER" id="PTHR10851">
    <property type="entry name" value="PYRIDOXINE-5-PHOSPHATE OXIDASE"/>
    <property type="match status" value="1"/>
</dbReference>
<evidence type="ECO:0000256" key="3">
    <source>
        <dbReference type="ARBA" id="ARBA00004738"/>
    </source>
</evidence>
<keyword evidence="10" id="KW-0560">Oxidoreductase</keyword>
<evidence type="ECO:0000256" key="2">
    <source>
        <dbReference type="ARBA" id="ARBA00003691"/>
    </source>
</evidence>
<dbReference type="GO" id="GO:0008615">
    <property type="term" value="P:pyridoxine biosynthetic process"/>
    <property type="evidence" value="ECO:0007669"/>
    <property type="project" value="UniProtKB-KW"/>
</dbReference>
<proteinExistence type="evidence at transcript level"/>
<dbReference type="HAMAP" id="MF_01629">
    <property type="entry name" value="PdxH"/>
    <property type="match status" value="1"/>
</dbReference>
<dbReference type="InterPro" id="IPR012349">
    <property type="entry name" value="Split_barrel_FMN-bd"/>
</dbReference>
<evidence type="ECO:0000256" key="8">
    <source>
        <dbReference type="ARBA" id="ARBA00022630"/>
    </source>
</evidence>
<evidence type="ECO:0000256" key="4">
    <source>
        <dbReference type="ARBA" id="ARBA00005037"/>
    </source>
</evidence>
<reference evidence="14" key="1">
    <citation type="submission" date="2009-03" db="EMBL/GenBank/DDBJ databases">
        <title>Caligus rogercresseyi ESTs and full-length cDNAs.</title>
        <authorList>
            <person name="Yasuike M."/>
            <person name="von Schalburg K."/>
            <person name="Cooper G."/>
            <person name="Leong J."/>
            <person name="Jones S.R.M."/>
            <person name="Koop B.F."/>
        </authorList>
    </citation>
    <scope>NUCLEOTIDE SEQUENCE</scope>
    <source>
        <tissue evidence="14">Whole tissue</tissue>
    </source>
</reference>
<dbReference type="PANTHER" id="PTHR10851:SF0">
    <property type="entry name" value="PYRIDOXINE-5'-PHOSPHATE OXIDASE"/>
    <property type="match status" value="1"/>
</dbReference>
<evidence type="ECO:0000256" key="7">
    <source>
        <dbReference type="ARBA" id="ARBA00012801"/>
    </source>
</evidence>
<keyword evidence="8" id="KW-0285">Flavoprotein</keyword>
<name>C1BPA5_CALRO</name>
<evidence type="ECO:0000313" key="14">
    <source>
        <dbReference type="EMBL" id="ACO10858.1"/>
    </source>
</evidence>
<dbReference type="InterPro" id="IPR019576">
    <property type="entry name" value="Pyridoxamine_oxidase_dimer_C"/>
</dbReference>
<comment type="cofactor">
    <cofactor evidence="1">
        <name>FMN</name>
        <dbReference type="ChEBI" id="CHEBI:58210"/>
    </cofactor>
</comment>
<feature type="domain" description="Pyridoxamine 5'-phosphate oxidase N-terminal" evidence="12">
    <location>
        <begin position="81"/>
        <end position="198"/>
    </location>
</feature>
<comment type="pathway">
    <text evidence="3">Cofactor metabolism; pyridoxal 5'-phosphate salvage; pyridoxal 5'-phosphate from pyridoxamine 5'-phosphate: step 1/1.</text>
</comment>
<sequence>MSRFSSLRALFLSEAASPFKTFYRLIRSHQPYRPTMSTDIGSLRAKYNDPDDTFTEGDLISTDPYKQFKEWFEDVRKKLEFPEPNAMCLATATPQGRPSNRIVLLKKFGPEIGFQFFTNCESRKGKELEENPYASAVFYWETLHRCVRIEGPVKRVAEEEASDYFQSRPLGSQIAATISRQSEVVPSRDYLKDKYEDLEKKVEGAVALPKPEFWGGYAIDPEVFEFWQGQSNRLHDRIVFQKNGDLWDVARLAP</sequence>
<keyword evidence="9" id="KW-0288">FMN</keyword>
<dbReference type="EC" id="1.4.3.5" evidence="7"/>
<comment type="similarity">
    <text evidence="5">Belongs to the pyridoxamine 5'-phosphate oxidase family.</text>
</comment>
<dbReference type="Pfam" id="PF10590">
    <property type="entry name" value="PNP_phzG_C"/>
    <property type="match status" value="1"/>
</dbReference>